<feature type="compositionally biased region" description="Basic and acidic residues" evidence="1">
    <location>
        <begin position="384"/>
        <end position="396"/>
    </location>
</feature>
<evidence type="ECO:0000256" key="1">
    <source>
        <dbReference type="SAM" id="MobiDB-lite"/>
    </source>
</evidence>
<protein>
    <submittedName>
        <fullName evidence="2">Uncharacterized protein</fullName>
    </submittedName>
</protein>
<evidence type="ECO:0000313" key="3">
    <source>
        <dbReference type="Proteomes" id="UP000521872"/>
    </source>
</evidence>
<dbReference type="AlphaFoldDB" id="A0A8H4VK12"/>
<proteinExistence type="predicted"/>
<feature type="region of interest" description="Disordered" evidence="1">
    <location>
        <begin position="136"/>
        <end position="155"/>
    </location>
</feature>
<feature type="compositionally biased region" description="Polar residues" evidence="1">
    <location>
        <begin position="289"/>
        <end position="301"/>
    </location>
</feature>
<feature type="region of interest" description="Disordered" evidence="1">
    <location>
        <begin position="317"/>
        <end position="404"/>
    </location>
</feature>
<reference evidence="2 3" key="1">
    <citation type="submission" date="2019-12" db="EMBL/GenBank/DDBJ databases">
        <authorList>
            <person name="Floudas D."/>
            <person name="Bentzer J."/>
            <person name="Ahren D."/>
            <person name="Johansson T."/>
            <person name="Persson P."/>
            <person name="Tunlid A."/>
        </authorList>
    </citation>
    <scope>NUCLEOTIDE SEQUENCE [LARGE SCALE GENOMIC DNA]</scope>
    <source>
        <strain evidence="2 3">CBS 102.39</strain>
    </source>
</reference>
<keyword evidence="3" id="KW-1185">Reference proteome</keyword>
<dbReference type="EMBL" id="JAACJL010000045">
    <property type="protein sequence ID" value="KAF4613721.1"/>
    <property type="molecule type" value="Genomic_DNA"/>
</dbReference>
<organism evidence="2 3">
    <name type="scientific">Agrocybe pediades</name>
    <dbReference type="NCBI Taxonomy" id="84607"/>
    <lineage>
        <taxon>Eukaryota</taxon>
        <taxon>Fungi</taxon>
        <taxon>Dikarya</taxon>
        <taxon>Basidiomycota</taxon>
        <taxon>Agaricomycotina</taxon>
        <taxon>Agaricomycetes</taxon>
        <taxon>Agaricomycetidae</taxon>
        <taxon>Agaricales</taxon>
        <taxon>Agaricineae</taxon>
        <taxon>Strophariaceae</taxon>
        <taxon>Agrocybe</taxon>
    </lineage>
</organism>
<accession>A0A8H4VK12</accession>
<feature type="region of interest" description="Disordered" evidence="1">
    <location>
        <begin position="525"/>
        <end position="549"/>
    </location>
</feature>
<feature type="compositionally biased region" description="Polar residues" evidence="1">
    <location>
        <begin position="579"/>
        <end position="589"/>
    </location>
</feature>
<feature type="region of interest" description="Disordered" evidence="1">
    <location>
        <begin position="279"/>
        <end position="301"/>
    </location>
</feature>
<feature type="compositionally biased region" description="Pro residues" evidence="1">
    <location>
        <begin position="371"/>
        <end position="380"/>
    </location>
</feature>
<name>A0A8H4VK12_9AGAR</name>
<evidence type="ECO:0000313" key="2">
    <source>
        <dbReference type="EMBL" id="KAF4613721.1"/>
    </source>
</evidence>
<comment type="caution">
    <text evidence="2">The sequence shown here is derived from an EMBL/GenBank/DDBJ whole genome shotgun (WGS) entry which is preliminary data.</text>
</comment>
<feature type="compositionally biased region" description="Acidic residues" evidence="1">
    <location>
        <begin position="619"/>
        <end position="636"/>
    </location>
</feature>
<gene>
    <name evidence="2" type="ORF">D9613_007951</name>
</gene>
<feature type="region of interest" description="Disordered" evidence="1">
    <location>
        <begin position="189"/>
        <end position="209"/>
    </location>
</feature>
<sequence>MRDYSSWEYLHLKSHVPKVISIEMMNNVREVGVAWQSATYALLTSVIVSTHDSQNGTWSWARTQSLNFIEISTPTNNQPKDSSILLPFLLGFIMPGANYMGGKRNAMKARVKDIVGRQQKTFFGHRRLDLLSQGLSASKTSGKPQLPSISLSSNRSRPDIDLAHARQKIPLEEDADVYSYIPKAVHISSSTPDSRRRLKTTHTSSFHGPRSKVLDAVDAADPSFLRRSLDEILAMPDLACLSAPQNCPNGEEARVERKRKRSDIDIDINPRCKIEIKKRRTSHERNLSDILQSSPQRQPTESNLAFNYEVGRSTNVGAEHTCPSDDIHTMNIGDDGFSDPLEMKSWKTPEYQQTPSPTSSHHSEAFHRSPSPMPPTPSVKPPSRRHDAGSLKKTENEGSDAIEQGIGLPSCVNLRPMKEVRVNGGKGTRQTEQCVFGNLFEQIDPWSTVGRILGIEDKECSQQLDPQDFEKSINVTGNIYSFYGKDGYWDNIYEPDEEQEGTSDVDSLLNDYWCTDRLVPYSTSSPFLEPPLTGKTVLPGTPSQDHEEDADMRMLDFREGSTNRLKGGYSSPQISQVEFQRPYESSASQPHEKPRDAGATSLMEPDADALENKVSTEVIDQEIEWESQVEEEEEDDGARMLGTPELQEVNGRFAGPSLFSRFEESDDDL</sequence>
<feature type="region of interest" description="Disordered" evidence="1">
    <location>
        <begin position="579"/>
        <end position="669"/>
    </location>
</feature>
<feature type="compositionally biased region" description="Polar residues" evidence="1">
    <location>
        <begin position="350"/>
        <end position="360"/>
    </location>
</feature>
<dbReference type="Proteomes" id="UP000521872">
    <property type="component" value="Unassembled WGS sequence"/>
</dbReference>